<dbReference type="Pfam" id="PF03352">
    <property type="entry name" value="Adenine_glyco"/>
    <property type="match status" value="1"/>
</dbReference>
<dbReference type="PANTHER" id="PTHR30037">
    <property type="entry name" value="DNA-3-METHYLADENINE GLYCOSYLASE 1"/>
    <property type="match status" value="1"/>
</dbReference>
<dbReference type="InterPro" id="IPR052891">
    <property type="entry name" value="DNA-3mA_glycosylase"/>
</dbReference>
<name>A0A1V8M583_9GAMM</name>
<dbReference type="SUPFAM" id="SSF48150">
    <property type="entry name" value="DNA-glycosylase"/>
    <property type="match status" value="1"/>
</dbReference>
<organism evidence="1 2">
    <name type="scientific">Methyloprofundus sedimenti</name>
    <dbReference type="NCBI Taxonomy" id="1420851"/>
    <lineage>
        <taxon>Bacteria</taxon>
        <taxon>Pseudomonadati</taxon>
        <taxon>Pseudomonadota</taxon>
        <taxon>Gammaproteobacteria</taxon>
        <taxon>Methylococcales</taxon>
        <taxon>Methylococcaceae</taxon>
        <taxon>Methyloprofundus</taxon>
    </lineage>
</organism>
<dbReference type="STRING" id="1420851.AU255_01815"/>
<dbReference type="GO" id="GO:0008725">
    <property type="term" value="F:DNA-3-methyladenine glycosylase activity"/>
    <property type="evidence" value="ECO:0007669"/>
    <property type="project" value="InterPro"/>
</dbReference>
<sequence length="231" mass="26317">MVINMQSFEQIFQRAVKRKGGEDQLQLLLPPVKSIQEVCLQKDDRILSCMTKCIFQAGFNWKVVENKWPEFEIVFKKFKPQVLELLSAEDLEVIAKDARIIRNMQKIMTVPINAQWINEIADEHGSFAKFIGLWPTSSIVELFKLLKKRGARLGGNTGPRVLRLAGIDSFILSSDVLQALRQADIGLYGSATSMKDMQLIQSAFNAWHKETQLPYTHLSKILAFSVSENIY</sequence>
<dbReference type="InterPro" id="IPR005019">
    <property type="entry name" value="Adenine_glyco"/>
</dbReference>
<dbReference type="PANTHER" id="PTHR30037:SF3">
    <property type="entry name" value="BLR0857 PROTEIN"/>
    <property type="match status" value="1"/>
</dbReference>
<dbReference type="GO" id="GO:0006284">
    <property type="term" value="P:base-excision repair"/>
    <property type="evidence" value="ECO:0007669"/>
    <property type="project" value="InterPro"/>
</dbReference>
<dbReference type="Proteomes" id="UP000191980">
    <property type="component" value="Unassembled WGS sequence"/>
</dbReference>
<protein>
    <submittedName>
        <fullName evidence="1">3-methyladenine DNA glycosylase</fullName>
    </submittedName>
</protein>
<reference evidence="1 2" key="1">
    <citation type="submission" date="2015-12" db="EMBL/GenBank/DDBJ databases">
        <authorList>
            <person name="Shamseldin A."/>
            <person name="Moawad H."/>
            <person name="Abd El-Rahim W.M."/>
            <person name="Sadowsky M.J."/>
        </authorList>
    </citation>
    <scope>NUCLEOTIDE SEQUENCE [LARGE SCALE GENOMIC DNA]</scope>
    <source>
        <strain evidence="1 2">WF1</strain>
    </source>
</reference>
<proteinExistence type="predicted"/>
<dbReference type="AlphaFoldDB" id="A0A1V8M583"/>
<dbReference type="Gene3D" id="1.10.340.30">
    <property type="entry name" value="Hypothetical protein, domain 2"/>
    <property type="match status" value="1"/>
</dbReference>
<dbReference type="InterPro" id="IPR011257">
    <property type="entry name" value="DNA_glycosylase"/>
</dbReference>
<keyword evidence="2" id="KW-1185">Reference proteome</keyword>
<comment type="caution">
    <text evidence="1">The sequence shown here is derived from an EMBL/GenBank/DDBJ whole genome shotgun (WGS) entry which is preliminary data.</text>
</comment>
<evidence type="ECO:0000313" key="2">
    <source>
        <dbReference type="Proteomes" id="UP000191980"/>
    </source>
</evidence>
<gene>
    <name evidence="1" type="ORF">AU255_01815</name>
</gene>
<accession>A0A1V8M583</accession>
<dbReference type="EMBL" id="LPUF01000001">
    <property type="protein sequence ID" value="OQK16668.1"/>
    <property type="molecule type" value="Genomic_DNA"/>
</dbReference>
<evidence type="ECO:0000313" key="1">
    <source>
        <dbReference type="EMBL" id="OQK16668.1"/>
    </source>
</evidence>